<sequence>MGAVDFDFLTVSVLLLLFVLQTRGETIPLEYEEGSNVSLTFDFAFTGFGFLQLKRNNDEVYRSDGGLPGAETGVYVSLERRDVVTFTLSLVELSDSGIYRCFATGLEKSPAYNLEVVSSEKFIGISEDFDNWDPFEIDDYVAGIEGSKLTLACRVHGGLRSNCSIRWRIEPDILPLSKKNITSCDRYQEESLLEIKTVTENLDGSRITCESGGLNTSVFVRTKHIRPGLSQIGRVIKWVGTMYLGLDTFDISQLSEVSEHELIGNKEYF</sequence>
<dbReference type="AlphaFoldDB" id="A0A9Q1BYE9"/>
<dbReference type="InterPro" id="IPR007110">
    <property type="entry name" value="Ig-like_dom"/>
</dbReference>
<accession>A0A9Q1BYE9</accession>
<feature type="chain" id="PRO_5040431575" description="Ig-like domain-containing protein" evidence="1">
    <location>
        <begin position="25"/>
        <end position="269"/>
    </location>
</feature>
<dbReference type="InterPro" id="IPR003599">
    <property type="entry name" value="Ig_sub"/>
</dbReference>
<gene>
    <name evidence="3" type="ORF">HOLleu_22392</name>
</gene>
<feature type="domain" description="Ig-like" evidence="2">
    <location>
        <begin position="145"/>
        <end position="226"/>
    </location>
</feature>
<protein>
    <recommendedName>
        <fullName evidence="2">Ig-like domain-containing protein</fullName>
    </recommendedName>
</protein>
<reference evidence="3" key="1">
    <citation type="submission" date="2021-10" db="EMBL/GenBank/DDBJ databases">
        <title>Tropical sea cucumber genome reveals ecological adaptation and Cuvierian tubules defense mechanism.</title>
        <authorList>
            <person name="Chen T."/>
        </authorList>
    </citation>
    <scope>NUCLEOTIDE SEQUENCE</scope>
    <source>
        <strain evidence="3">Nanhai2018</strain>
        <tissue evidence="3">Muscle</tissue>
    </source>
</reference>
<name>A0A9Q1BYE9_HOLLE</name>
<evidence type="ECO:0000313" key="3">
    <source>
        <dbReference type="EMBL" id="KAJ8035231.1"/>
    </source>
</evidence>
<organism evidence="3 4">
    <name type="scientific">Holothuria leucospilota</name>
    <name type="common">Black long sea cucumber</name>
    <name type="synonym">Mertensiothuria leucospilota</name>
    <dbReference type="NCBI Taxonomy" id="206669"/>
    <lineage>
        <taxon>Eukaryota</taxon>
        <taxon>Metazoa</taxon>
        <taxon>Echinodermata</taxon>
        <taxon>Eleutherozoa</taxon>
        <taxon>Echinozoa</taxon>
        <taxon>Holothuroidea</taxon>
        <taxon>Aspidochirotacea</taxon>
        <taxon>Aspidochirotida</taxon>
        <taxon>Holothuriidae</taxon>
        <taxon>Holothuria</taxon>
    </lineage>
</organism>
<keyword evidence="1" id="KW-0732">Signal</keyword>
<dbReference type="InterPro" id="IPR036179">
    <property type="entry name" value="Ig-like_dom_sf"/>
</dbReference>
<proteinExistence type="predicted"/>
<evidence type="ECO:0000259" key="2">
    <source>
        <dbReference type="PROSITE" id="PS50835"/>
    </source>
</evidence>
<feature type="signal peptide" evidence="1">
    <location>
        <begin position="1"/>
        <end position="24"/>
    </location>
</feature>
<dbReference type="SUPFAM" id="SSF48726">
    <property type="entry name" value="Immunoglobulin"/>
    <property type="match status" value="1"/>
</dbReference>
<keyword evidence="4" id="KW-1185">Reference proteome</keyword>
<dbReference type="Proteomes" id="UP001152320">
    <property type="component" value="Chromosome 10"/>
</dbReference>
<comment type="caution">
    <text evidence="3">The sequence shown here is derived from an EMBL/GenBank/DDBJ whole genome shotgun (WGS) entry which is preliminary data.</text>
</comment>
<evidence type="ECO:0000313" key="4">
    <source>
        <dbReference type="Proteomes" id="UP001152320"/>
    </source>
</evidence>
<evidence type="ECO:0000256" key="1">
    <source>
        <dbReference type="SAM" id="SignalP"/>
    </source>
</evidence>
<dbReference type="SMART" id="SM00409">
    <property type="entry name" value="IG"/>
    <property type="match status" value="2"/>
</dbReference>
<dbReference type="PROSITE" id="PS50835">
    <property type="entry name" value="IG_LIKE"/>
    <property type="match status" value="1"/>
</dbReference>
<dbReference type="EMBL" id="JAIZAY010000010">
    <property type="protein sequence ID" value="KAJ8035231.1"/>
    <property type="molecule type" value="Genomic_DNA"/>
</dbReference>